<sequence>MENVLSSSSSIPSGRTLTERVQQKLSEILESSDLIKFVALVTMDGFTIASEMKDNINVNPKWLGALIVSSIKNLELNLRKALNEANLSELVISLGQDLLIVKSIGKLALIMIVDKALDMNFVMYEIEEGLRDLSTDLGLGIE</sequence>
<organism evidence="1 2">
    <name type="scientific">Vulcanisaeta distributa (strain DSM 14429 / JCM 11212 / NBRC 100878 / IC-017)</name>
    <dbReference type="NCBI Taxonomy" id="572478"/>
    <lineage>
        <taxon>Archaea</taxon>
        <taxon>Thermoproteota</taxon>
        <taxon>Thermoprotei</taxon>
        <taxon>Thermoproteales</taxon>
        <taxon>Thermoproteaceae</taxon>
        <taxon>Vulcanisaeta</taxon>
    </lineage>
</organism>
<evidence type="ECO:0000313" key="2">
    <source>
        <dbReference type="Proteomes" id="UP000006681"/>
    </source>
</evidence>
<accession>E1QUL5</accession>
<dbReference type="SUPFAM" id="SSF103196">
    <property type="entry name" value="Roadblock/LC7 domain"/>
    <property type="match status" value="1"/>
</dbReference>
<dbReference type="KEGG" id="vdi:Vdis_1760"/>
<dbReference type="GeneID" id="9752703"/>
<dbReference type="OrthoDB" id="27962at2157"/>
<reference evidence="2" key="2">
    <citation type="journal article" date="2010" name="Stand. Genomic Sci.">
        <title>Complete genome sequence of Vulcanisaeta distributa type strain (IC-017T).</title>
        <authorList>
            <person name="Mavromatis K."/>
            <person name="Sikorski J."/>
            <person name="Pabst E."/>
            <person name="Teshima H."/>
            <person name="Lapidus A."/>
            <person name="Lucas S."/>
            <person name="Nolan M."/>
            <person name="Glavina Del Rio T."/>
            <person name="Cheng J."/>
            <person name="Bruce D."/>
            <person name="Goodwin L."/>
            <person name="Pitluck S."/>
            <person name="Liolios K."/>
            <person name="Ivanova N."/>
            <person name="Mikhailova N."/>
            <person name="Pati A."/>
            <person name="Chen A."/>
            <person name="Palaniappan K."/>
            <person name="Land M."/>
            <person name="Hauser L."/>
            <person name="Chang Y."/>
            <person name="Jeffries C."/>
            <person name="Rohde M."/>
            <person name="Spring S."/>
            <person name="Goker M."/>
            <person name="Wirth R."/>
            <person name="Woyke T."/>
            <person name="Bristow J."/>
            <person name="Eisen J."/>
            <person name="Markowitz V."/>
            <person name="Hugenholtz P."/>
            <person name="Klenk H."/>
            <person name="Kyrpides N."/>
        </authorList>
    </citation>
    <scope>NUCLEOTIDE SEQUENCE [LARGE SCALE GENOMIC DNA]</scope>
    <source>
        <strain evidence="2">DSM 14429 / JCM 11212 / NBRC 100878 / IC-017</strain>
    </source>
</reference>
<keyword evidence="1" id="KW-0969">Cilium</keyword>
<dbReference type="Gene3D" id="3.30.450.30">
    <property type="entry name" value="Dynein light chain 2a, cytoplasmic"/>
    <property type="match status" value="1"/>
</dbReference>
<dbReference type="EMBL" id="CP002100">
    <property type="protein sequence ID" value="ADN51134.1"/>
    <property type="molecule type" value="Genomic_DNA"/>
</dbReference>
<protein>
    <submittedName>
        <fullName evidence="1">Putative flagellar hook-length control protein</fullName>
    </submittedName>
</protein>
<proteinExistence type="predicted"/>
<keyword evidence="1" id="KW-0966">Cell projection</keyword>
<evidence type="ECO:0000313" key="1">
    <source>
        <dbReference type="EMBL" id="ADN51134.1"/>
    </source>
</evidence>
<keyword evidence="1" id="KW-0282">Flagellum</keyword>
<gene>
    <name evidence="1" type="ordered locus">Vdis_1760</name>
</gene>
<dbReference type="eggNOG" id="arCOG13881">
    <property type="taxonomic scope" value="Archaea"/>
</dbReference>
<dbReference type="AlphaFoldDB" id="E1QUL5"/>
<name>E1QUL5_VULDI</name>
<dbReference type="HOGENOM" id="CLU_151098_0_0_2"/>
<reference evidence="1 2" key="1">
    <citation type="journal article" date="2010" name="Stand. Genomic Sci.">
        <title>Complete genome sequence of Vulcanisaeta distributa type strain (IC-017).</title>
        <authorList>
            <person name="Mavromatis K."/>
            <person name="Sikorski J."/>
            <person name="Pabst E."/>
            <person name="Teshima H."/>
            <person name="Lapidus A."/>
            <person name="Lucas S."/>
            <person name="Nolan M."/>
            <person name="Glavina Del Rio T."/>
            <person name="Cheng J.F."/>
            <person name="Bruce D."/>
            <person name="Goodwin L."/>
            <person name="Pitluck S."/>
            <person name="Liolios K."/>
            <person name="Ivanova N."/>
            <person name="Mikhailova N."/>
            <person name="Pati A."/>
            <person name="Chen A."/>
            <person name="Palaniappan K."/>
            <person name="Land M."/>
            <person name="Hauser L."/>
            <person name="Chang Y.J."/>
            <person name="Jeffries C.D."/>
            <person name="Rohde M."/>
            <person name="Spring S."/>
            <person name="Goker M."/>
            <person name="Wirth R."/>
            <person name="Woyke T."/>
            <person name="Bristow J."/>
            <person name="Eisen J.A."/>
            <person name="Markowitz V."/>
            <person name="Hugenholtz P."/>
            <person name="Klenk H.P."/>
            <person name="Kyrpides N.C."/>
        </authorList>
    </citation>
    <scope>NUCLEOTIDE SEQUENCE [LARGE SCALE GENOMIC DNA]</scope>
    <source>
        <strain evidence="2">DSM 14429 / JCM 11212 / NBRC 100878 / IC-017</strain>
    </source>
</reference>
<keyword evidence="2" id="KW-1185">Reference proteome</keyword>
<dbReference type="RefSeq" id="WP_013336859.1">
    <property type="nucleotide sequence ID" value="NC_014537.1"/>
</dbReference>
<dbReference type="Proteomes" id="UP000006681">
    <property type="component" value="Chromosome"/>
</dbReference>